<dbReference type="Proteomes" id="UP000054324">
    <property type="component" value="Unassembled WGS sequence"/>
</dbReference>
<accession>A0A074ZZP4</accession>
<evidence type="ECO:0000313" key="1">
    <source>
        <dbReference type="EMBL" id="KER32551.1"/>
    </source>
</evidence>
<sequence length="128" mass="14475">MKDADGFQTRQLGLKNPFVLHRFRQQHLRIIRGSTSPGSWGSNFKPKHPVYLAAFNVHTVKQAVQRTAPPLTLDLPDINVQPVVELSVPSLSTHFRQRQDFQGLVSSPGEENGYPLIVACVWFVWQSL</sequence>
<dbReference type="AlphaFoldDB" id="A0A074ZZP4"/>
<evidence type="ECO:0000313" key="2">
    <source>
        <dbReference type="Proteomes" id="UP000054324"/>
    </source>
</evidence>
<dbReference type="CTD" id="20315614"/>
<reference evidence="1 2" key="1">
    <citation type="submission" date="2013-11" db="EMBL/GenBank/DDBJ databases">
        <title>Opisthorchis viverrini - life in the bile duct.</title>
        <authorList>
            <person name="Young N.D."/>
            <person name="Nagarajan N."/>
            <person name="Lin S.J."/>
            <person name="Korhonen P.K."/>
            <person name="Jex A.R."/>
            <person name="Hall R.S."/>
            <person name="Safavi-Hemami H."/>
            <person name="Kaewkong W."/>
            <person name="Bertrand D."/>
            <person name="Gao S."/>
            <person name="Seet Q."/>
            <person name="Wongkham S."/>
            <person name="Teh B.T."/>
            <person name="Wongkham C."/>
            <person name="Intapan P.M."/>
            <person name="Maleewong W."/>
            <person name="Yang X."/>
            <person name="Hu M."/>
            <person name="Wang Z."/>
            <person name="Hofmann A."/>
            <person name="Sternberg P.W."/>
            <person name="Tan P."/>
            <person name="Wang J."/>
            <person name="Gasser R.B."/>
        </authorList>
    </citation>
    <scope>NUCLEOTIDE SEQUENCE [LARGE SCALE GENOMIC DNA]</scope>
</reference>
<dbReference type="RefSeq" id="XP_009163716.1">
    <property type="nucleotide sequence ID" value="XM_009165452.1"/>
</dbReference>
<name>A0A074ZZP4_OPIVI</name>
<organism evidence="1 2">
    <name type="scientific">Opisthorchis viverrini</name>
    <name type="common">Southeast Asian liver fluke</name>
    <dbReference type="NCBI Taxonomy" id="6198"/>
    <lineage>
        <taxon>Eukaryota</taxon>
        <taxon>Metazoa</taxon>
        <taxon>Spiralia</taxon>
        <taxon>Lophotrochozoa</taxon>
        <taxon>Platyhelminthes</taxon>
        <taxon>Trematoda</taxon>
        <taxon>Digenea</taxon>
        <taxon>Opisthorchiida</taxon>
        <taxon>Opisthorchiata</taxon>
        <taxon>Opisthorchiidae</taxon>
        <taxon>Opisthorchis</taxon>
    </lineage>
</organism>
<proteinExistence type="predicted"/>
<gene>
    <name evidence="1" type="ORF">T265_01426</name>
</gene>
<dbReference type="GeneID" id="20315614"/>
<protein>
    <submittedName>
        <fullName evidence="1">Uncharacterized protein</fullName>
    </submittedName>
</protein>
<dbReference type="EMBL" id="KL596633">
    <property type="protein sequence ID" value="KER32551.1"/>
    <property type="molecule type" value="Genomic_DNA"/>
</dbReference>
<keyword evidence="2" id="KW-1185">Reference proteome</keyword>
<dbReference type="KEGG" id="ovi:T265_01426"/>